<organism evidence="2 3">
    <name type="scientific">Corynebacterium glucuronolyticum</name>
    <dbReference type="NCBI Taxonomy" id="39791"/>
    <lineage>
        <taxon>Bacteria</taxon>
        <taxon>Bacillati</taxon>
        <taxon>Actinomycetota</taxon>
        <taxon>Actinomycetes</taxon>
        <taxon>Mycobacteriales</taxon>
        <taxon>Corynebacteriaceae</taxon>
        <taxon>Corynebacterium</taxon>
    </lineage>
</organism>
<reference evidence="2 3" key="1">
    <citation type="submission" date="2020-12" db="EMBL/GenBank/DDBJ databases">
        <title>FDA dAtabase for Regulatory Grade micrObial Sequences (FDA-ARGOS): Supporting development and validation of Infectious Disease Dx tests.</title>
        <authorList>
            <person name="Sproer C."/>
            <person name="Gronow S."/>
            <person name="Severitt S."/>
            <person name="Schroder I."/>
            <person name="Tallon L."/>
            <person name="Sadzewicz L."/>
            <person name="Zhao X."/>
            <person name="Boylan J."/>
            <person name="Ott S."/>
            <person name="Bowen H."/>
            <person name="Vavikolanu K."/>
            <person name="Mehta A."/>
            <person name="Aluvathingal J."/>
            <person name="Nadendla S."/>
            <person name="Lowell S."/>
            <person name="Myers T."/>
            <person name="Yan Y."/>
            <person name="Sichtig H."/>
        </authorList>
    </citation>
    <scope>NUCLEOTIDE SEQUENCE [LARGE SCALE GENOMIC DNA]</scope>
    <source>
        <strain evidence="2 3">FDAARGOS_1053</strain>
    </source>
</reference>
<gene>
    <name evidence="2" type="ORF">I6I10_10060</name>
</gene>
<dbReference type="Proteomes" id="UP000596145">
    <property type="component" value="Chromosome"/>
</dbReference>
<protein>
    <submittedName>
        <fullName evidence="2">Uncharacterized protein</fullName>
    </submittedName>
</protein>
<evidence type="ECO:0000256" key="1">
    <source>
        <dbReference type="SAM" id="MobiDB-lite"/>
    </source>
</evidence>
<name>A0A7T4EEB9_9CORY</name>
<proteinExistence type="predicted"/>
<sequence length="58" mass="6318">MTGVGGDRQAAPSPAQLYEKTRPLTERIDEILDTPCDSLADEAKILTDAYAILNAELR</sequence>
<dbReference type="RefSeq" id="WP_005390202.1">
    <property type="nucleotide sequence ID" value="NZ_CP066007.1"/>
</dbReference>
<evidence type="ECO:0000313" key="3">
    <source>
        <dbReference type="Proteomes" id="UP000596145"/>
    </source>
</evidence>
<dbReference type="GeneID" id="92759970"/>
<accession>A0A7T4EEB9</accession>
<dbReference type="AlphaFoldDB" id="A0A7T4EEB9"/>
<feature type="region of interest" description="Disordered" evidence="1">
    <location>
        <begin position="1"/>
        <end position="21"/>
    </location>
</feature>
<evidence type="ECO:0000313" key="2">
    <source>
        <dbReference type="EMBL" id="QQB45818.1"/>
    </source>
</evidence>
<dbReference type="EMBL" id="CP066007">
    <property type="protein sequence ID" value="QQB45818.1"/>
    <property type="molecule type" value="Genomic_DNA"/>
</dbReference>